<sequence>FQTNHSFEESVNTIVNSIIPLLIKENGDIFYLDDNLNENFVLSLGFDVSTDAHYHNGFYYVLSTTQNKLFAIDARTHQKEWFNQIQFLDSCSKFTIIDDLLFFVDETQSQLKYINLCTKEMYNTNLGCSYVWSYCRRLLLEFEGQLTLGDVDTNSGKFAEVLKINETIGQFCTNNNFGIQRFYCKNQFINLRTAQICNLEEKDRIQFYNKIFGVTGFPEHSEQQVTEYLKYLRHQIVNDTYALQLLTKHLPTPPRKLLIQISIDEKTQLNIRQSQFIMQKRKINEQYRQNITLIEEVLSQSTRRINDNTEEEKHQ</sequence>
<name>A0A146JZ61_9EUKA</name>
<dbReference type="AlphaFoldDB" id="A0A146JZ61"/>
<feature type="non-terminal residue" evidence="1">
    <location>
        <position position="1"/>
    </location>
</feature>
<gene>
    <name evidence="1" type="ORF">TPC1_31719</name>
</gene>
<proteinExistence type="predicted"/>
<dbReference type="EMBL" id="GDID01007820">
    <property type="protein sequence ID" value="JAP88786.1"/>
    <property type="molecule type" value="Transcribed_RNA"/>
</dbReference>
<evidence type="ECO:0000313" key="1">
    <source>
        <dbReference type="EMBL" id="JAP88786.1"/>
    </source>
</evidence>
<accession>A0A146JZ61</accession>
<protein>
    <submittedName>
        <fullName evidence="1">Uncharacterized protein</fullName>
    </submittedName>
</protein>
<organism evidence="1">
    <name type="scientific">Trepomonas sp. PC1</name>
    <dbReference type="NCBI Taxonomy" id="1076344"/>
    <lineage>
        <taxon>Eukaryota</taxon>
        <taxon>Metamonada</taxon>
        <taxon>Diplomonadida</taxon>
        <taxon>Hexamitidae</taxon>
        <taxon>Hexamitinae</taxon>
        <taxon>Trepomonas</taxon>
    </lineage>
</organism>
<reference evidence="1" key="1">
    <citation type="submission" date="2015-07" db="EMBL/GenBank/DDBJ databases">
        <title>Adaptation to a free-living lifestyle via gene acquisitions in the diplomonad Trepomonas sp. PC1.</title>
        <authorList>
            <person name="Xu F."/>
            <person name="Jerlstrom-Hultqvist J."/>
            <person name="Kolisko M."/>
            <person name="Simpson A.G.B."/>
            <person name="Roger A.J."/>
            <person name="Svard S.G."/>
            <person name="Andersson J.O."/>
        </authorList>
    </citation>
    <scope>NUCLEOTIDE SEQUENCE</scope>
    <source>
        <strain evidence="1">PC1</strain>
    </source>
</reference>